<feature type="transmembrane region" description="Helical" evidence="2">
    <location>
        <begin position="183"/>
        <end position="204"/>
    </location>
</feature>
<protein>
    <submittedName>
        <fullName evidence="3">Uncharacterized protein</fullName>
    </submittedName>
</protein>
<dbReference type="InterPro" id="IPR002528">
    <property type="entry name" value="MATE_fam"/>
</dbReference>
<dbReference type="GO" id="GO:0016020">
    <property type="term" value="C:membrane"/>
    <property type="evidence" value="ECO:0007669"/>
    <property type="project" value="InterPro"/>
</dbReference>
<feature type="transmembrane region" description="Helical" evidence="2">
    <location>
        <begin position="80"/>
        <end position="100"/>
    </location>
</feature>
<dbReference type="Proteomes" id="UP000694569">
    <property type="component" value="Unplaced"/>
</dbReference>
<comment type="similarity">
    <text evidence="1">Belongs to the multi antimicrobial extrusion (MATE) (TC 2.A.66.1) family.</text>
</comment>
<keyword evidence="2" id="KW-0472">Membrane</keyword>
<organism evidence="3 4">
    <name type="scientific">Leptobrachium leishanense</name>
    <name type="common">Leishan spiny toad</name>
    <dbReference type="NCBI Taxonomy" id="445787"/>
    <lineage>
        <taxon>Eukaryota</taxon>
        <taxon>Metazoa</taxon>
        <taxon>Chordata</taxon>
        <taxon>Craniata</taxon>
        <taxon>Vertebrata</taxon>
        <taxon>Euteleostomi</taxon>
        <taxon>Amphibia</taxon>
        <taxon>Batrachia</taxon>
        <taxon>Anura</taxon>
        <taxon>Pelobatoidea</taxon>
        <taxon>Megophryidae</taxon>
        <taxon>Leptobrachium</taxon>
    </lineage>
</organism>
<dbReference type="PANTHER" id="PTHR11206">
    <property type="entry name" value="MULTIDRUG RESISTANCE PROTEIN"/>
    <property type="match status" value="1"/>
</dbReference>
<evidence type="ECO:0000256" key="1">
    <source>
        <dbReference type="ARBA" id="ARBA00010199"/>
    </source>
</evidence>
<keyword evidence="2" id="KW-0812">Transmembrane</keyword>
<name>A0A8C5LQ32_9ANUR</name>
<dbReference type="GeneTree" id="ENSGT00940000163327"/>
<dbReference type="GO" id="GO:0042910">
    <property type="term" value="F:xenobiotic transmembrane transporter activity"/>
    <property type="evidence" value="ECO:0007669"/>
    <property type="project" value="InterPro"/>
</dbReference>
<proteinExistence type="inferred from homology"/>
<evidence type="ECO:0000256" key="2">
    <source>
        <dbReference type="SAM" id="Phobius"/>
    </source>
</evidence>
<accession>A0A8C5LQ32</accession>
<dbReference type="GO" id="GO:0015297">
    <property type="term" value="F:antiporter activity"/>
    <property type="evidence" value="ECO:0007669"/>
    <property type="project" value="InterPro"/>
</dbReference>
<keyword evidence="4" id="KW-1185">Reference proteome</keyword>
<feature type="transmembrane region" description="Helical" evidence="2">
    <location>
        <begin position="49"/>
        <end position="68"/>
    </location>
</feature>
<dbReference type="AlphaFoldDB" id="A0A8C5LQ32"/>
<evidence type="ECO:0000313" key="4">
    <source>
        <dbReference type="Proteomes" id="UP000694569"/>
    </source>
</evidence>
<feature type="transmembrane region" description="Helical" evidence="2">
    <location>
        <begin position="112"/>
        <end position="131"/>
    </location>
</feature>
<dbReference type="Pfam" id="PF01554">
    <property type="entry name" value="MatE"/>
    <property type="match status" value="1"/>
</dbReference>
<reference evidence="3" key="2">
    <citation type="submission" date="2025-09" db="UniProtKB">
        <authorList>
            <consortium name="Ensembl"/>
        </authorList>
    </citation>
    <scope>IDENTIFICATION</scope>
</reference>
<reference evidence="3" key="1">
    <citation type="submission" date="2025-08" db="UniProtKB">
        <authorList>
            <consortium name="Ensembl"/>
        </authorList>
    </citation>
    <scope>IDENTIFICATION</scope>
</reference>
<feature type="transmembrane region" description="Helical" evidence="2">
    <location>
        <begin position="210"/>
        <end position="230"/>
    </location>
</feature>
<evidence type="ECO:0000313" key="3">
    <source>
        <dbReference type="Ensembl" id="ENSLLEP00000000947.1"/>
    </source>
</evidence>
<dbReference type="Ensembl" id="ENSLLET00000000984.1">
    <property type="protein sequence ID" value="ENSLLEP00000000947.1"/>
    <property type="gene ID" value="ENSLLEG00000000591.1"/>
</dbReference>
<sequence>MCLGLFGYIYVKKIYVETWGGWSKDCLQEWGTFIRLAIPSMLMLCIESWSFEIGGFLAGFISVVELGAQATVLQLTNSLYMIPYGFSVSACIRVGNALGAGDIGQAKLSTKVSFICTLLFAVPSGILIAGLKDYISLIFTPDREIGAVVSKTLLIFAPFHLCDALSANSAGVMRGTGKQMIGAIVNTVGFYIVGLPIGISLMFAAKLGVIGYWLGLLFCVVLQATIYIIYISRFSWDKALEEVMFSFLSDYFQTKRKTKYVKKDSR</sequence>
<keyword evidence="2" id="KW-1133">Transmembrane helix</keyword>